<feature type="domain" description="Integrase-type" evidence="17">
    <location>
        <begin position="752"/>
        <end position="793"/>
    </location>
</feature>
<dbReference type="Pfam" id="PF00078">
    <property type="entry name" value="RVT_1"/>
    <property type="match status" value="1"/>
</dbReference>
<dbReference type="GO" id="GO:0006310">
    <property type="term" value="P:DNA recombination"/>
    <property type="evidence" value="ECO:0007669"/>
    <property type="project" value="UniProtKB-KW"/>
</dbReference>
<dbReference type="Gene3D" id="2.70.40.10">
    <property type="match status" value="1"/>
</dbReference>
<evidence type="ECO:0000256" key="4">
    <source>
        <dbReference type="ARBA" id="ARBA00022722"/>
    </source>
</evidence>
<evidence type="ECO:0000256" key="6">
    <source>
        <dbReference type="ARBA" id="ARBA00022759"/>
    </source>
</evidence>
<keyword evidence="2" id="KW-0808">Transferase</keyword>
<evidence type="ECO:0000259" key="19">
    <source>
        <dbReference type="PROSITE" id="PS50879"/>
    </source>
</evidence>
<dbReference type="SUPFAM" id="SSF53098">
    <property type="entry name" value="Ribonuclease H-like"/>
    <property type="match status" value="1"/>
</dbReference>
<evidence type="ECO:0000256" key="1">
    <source>
        <dbReference type="ARBA" id="ARBA00010879"/>
    </source>
</evidence>
<evidence type="ECO:0000256" key="13">
    <source>
        <dbReference type="ARBA" id="ARBA00023172"/>
    </source>
</evidence>
<dbReference type="GO" id="GO:0003964">
    <property type="term" value="F:RNA-directed DNA polymerase activity"/>
    <property type="evidence" value="ECO:0007669"/>
    <property type="project" value="UniProtKB-KW"/>
</dbReference>
<dbReference type="GO" id="GO:0004190">
    <property type="term" value="F:aspartic-type endopeptidase activity"/>
    <property type="evidence" value="ECO:0007669"/>
    <property type="project" value="InterPro"/>
</dbReference>
<dbReference type="InterPro" id="IPR036157">
    <property type="entry name" value="dUTPase-like_sf"/>
</dbReference>
<dbReference type="STRING" id="8932.A0A2I0MV96"/>
<evidence type="ECO:0000256" key="5">
    <source>
        <dbReference type="ARBA" id="ARBA00022723"/>
    </source>
</evidence>
<dbReference type="GO" id="GO:0035613">
    <property type="term" value="F:RNA stem-loop binding"/>
    <property type="evidence" value="ECO:0007669"/>
    <property type="project" value="TreeGrafter"/>
</dbReference>
<dbReference type="GO" id="GO:0015074">
    <property type="term" value="P:DNA integration"/>
    <property type="evidence" value="ECO:0007669"/>
    <property type="project" value="UniProtKB-KW"/>
</dbReference>
<dbReference type="InterPro" id="IPR002156">
    <property type="entry name" value="RNaseH_domain"/>
</dbReference>
<dbReference type="InParanoid" id="A0A2I0MV96"/>
<dbReference type="Gene3D" id="3.30.70.270">
    <property type="match status" value="2"/>
</dbReference>
<evidence type="ECO:0000256" key="14">
    <source>
        <dbReference type="PROSITE-ProRule" id="PRU00450"/>
    </source>
</evidence>
<dbReference type="PROSITE" id="PS50175">
    <property type="entry name" value="ASP_PROT_RETROV"/>
    <property type="match status" value="1"/>
</dbReference>
<evidence type="ECO:0000256" key="10">
    <source>
        <dbReference type="ARBA" id="ARBA00022908"/>
    </source>
</evidence>
<dbReference type="Pfam" id="PF00692">
    <property type="entry name" value="dUTPase"/>
    <property type="match status" value="1"/>
</dbReference>
<evidence type="ECO:0000256" key="9">
    <source>
        <dbReference type="ARBA" id="ARBA00022833"/>
    </source>
</evidence>
<name>A0A2I0MV96_COLLI</name>
<gene>
    <name evidence="22" type="ORF">A306_00000636</name>
</gene>
<dbReference type="PROSITE" id="PS51027">
    <property type="entry name" value="INTEGRASE_DBD"/>
    <property type="match status" value="1"/>
</dbReference>
<dbReference type="InterPro" id="IPR018061">
    <property type="entry name" value="Retropepsins"/>
</dbReference>
<dbReference type="Pfam" id="PF02022">
    <property type="entry name" value="Integrase_Zn"/>
    <property type="match status" value="1"/>
</dbReference>
<keyword evidence="6" id="KW-0255">Endonuclease</keyword>
<dbReference type="InterPro" id="IPR003308">
    <property type="entry name" value="Integrase_Zn-bd_dom_N"/>
</dbReference>
<evidence type="ECO:0000256" key="12">
    <source>
        <dbReference type="ARBA" id="ARBA00023125"/>
    </source>
</evidence>
<evidence type="ECO:0000259" key="18">
    <source>
        <dbReference type="PROSITE" id="PS50878"/>
    </source>
</evidence>
<comment type="similarity">
    <text evidence="1">Belongs to the beta type-B retroviral polymerase family. HERV class-II K(HML-2) pol subfamily.</text>
</comment>
<evidence type="ECO:0000256" key="2">
    <source>
        <dbReference type="ARBA" id="ARBA00022679"/>
    </source>
</evidence>
<keyword evidence="11" id="KW-0695">RNA-directed DNA polymerase</keyword>
<evidence type="ECO:0000313" key="23">
    <source>
        <dbReference type="Proteomes" id="UP000053872"/>
    </source>
</evidence>
<evidence type="ECO:0000256" key="15">
    <source>
        <dbReference type="PROSITE-ProRule" id="PRU00506"/>
    </source>
</evidence>
<dbReference type="Pfam" id="PF06817">
    <property type="entry name" value="RVT_thumb"/>
    <property type="match status" value="1"/>
</dbReference>
<accession>A0A2I0MV96</accession>
<dbReference type="Gene3D" id="3.10.10.10">
    <property type="entry name" value="HIV Type 1 Reverse Transcriptase, subunit A, domain 1"/>
    <property type="match status" value="1"/>
</dbReference>
<dbReference type="Pfam" id="PF00665">
    <property type="entry name" value="rve"/>
    <property type="match status" value="1"/>
</dbReference>
<dbReference type="Proteomes" id="UP000053872">
    <property type="component" value="Unassembled WGS sequence"/>
</dbReference>
<dbReference type="PANTHER" id="PTHR41694:SF3">
    <property type="entry name" value="RNA-DIRECTED DNA POLYMERASE-RELATED"/>
    <property type="match status" value="1"/>
</dbReference>
<dbReference type="GO" id="GO:0003677">
    <property type="term" value="F:DNA binding"/>
    <property type="evidence" value="ECO:0007669"/>
    <property type="project" value="UniProtKB-KW"/>
</dbReference>
<keyword evidence="10" id="KW-0229">DNA integration</keyword>
<dbReference type="PROSITE" id="PS50876">
    <property type="entry name" value="ZF_INTEGRASE"/>
    <property type="match status" value="1"/>
</dbReference>
<protein>
    <submittedName>
        <fullName evidence="22">Endogenous retrovirus group K member 18 Pol protein-like</fullName>
    </submittedName>
</protein>
<keyword evidence="8" id="KW-0378">Hydrolase</keyword>
<keyword evidence="7 14" id="KW-0863">Zinc-finger</keyword>
<keyword evidence="3" id="KW-0548">Nucleotidyltransferase</keyword>
<dbReference type="InterPro" id="IPR000477">
    <property type="entry name" value="RT_dom"/>
</dbReference>
<dbReference type="InterPro" id="IPR017856">
    <property type="entry name" value="Integrase-like_N"/>
</dbReference>
<evidence type="ECO:0000256" key="7">
    <source>
        <dbReference type="ARBA" id="ARBA00022771"/>
    </source>
</evidence>
<feature type="domain" description="Reverse transcriptase" evidence="18">
    <location>
        <begin position="204"/>
        <end position="391"/>
    </location>
</feature>
<dbReference type="Pfam" id="PF00075">
    <property type="entry name" value="RNase_H"/>
    <property type="match status" value="1"/>
</dbReference>
<keyword evidence="23" id="KW-1185">Reference proteome</keyword>
<dbReference type="SUPFAM" id="SSF50122">
    <property type="entry name" value="DNA-binding domain of retroviral integrase"/>
    <property type="match status" value="1"/>
</dbReference>
<dbReference type="CDD" id="cd01645">
    <property type="entry name" value="RT_Rtv"/>
    <property type="match status" value="1"/>
</dbReference>
<feature type="domain" description="Peptidase A2" evidence="16">
    <location>
        <begin position="96"/>
        <end position="173"/>
    </location>
</feature>
<feature type="domain" description="Integrase catalytic" evidence="20">
    <location>
        <begin position="806"/>
        <end position="961"/>
    </location>
</feature>
<evidence type="ECO:0000259" key="16">
    <source>
        <dbReference type="PROSITE" id="PS50175"/>
    </source>
</evidence>
<feature type="domain" description="Integrase-type" evidence="21">
    <location>
        <begin position="968"/>
        <end position="1015"/>
    </location>
</feature>
<dbReference type="InterPro" id="IPR036862">
    <property type="entry name" value="Integrase_C_dom_sf_retrovir"/>
</dbReference>
<keyword evidence="13" id="KW-0233">DNA recombination</keyword>
<evidence type="ECO:0000259" key="21">
    <source>
        <dbReference type="PROSITE" id="PS51027"/>
    </source>
</evidence>
<dbReference type="Gene3D" id="2.40.70.10">
    <property type="entry name" value="Acid Proteases"/>
    <property type="match status" value="1"/>
</dbReference>
<dbReference type="InterPro" id="IPR012337">
    <property type="entry name" value="RNaseH-like_sf"/>
</dbReference>
<organism evidence="22 23">
    <name type="scientific">Columba livia</name>
    <name type="common">Rock dove</name>
    <dbReference type="NCBI Taxonomy" id="8932"/>
    <lineage>
        <taxon>Eukaryota</taxon>
        <taxon>Metazoa</taxon>
        <taxon>Chordata</taxon>
        <taxon>Craniata</taxon>
        <taxon>Vertebrata</taxon>
        <taxon>Euteleostomi</taxon>
        <taxon>Archelosauria</taxon>
        <taxon>Archosauria</taxon>
        <taxon>Dinosauria</taxon>
        <taxon>Saurischia</taxon>
        <taxon>Theropoda</taxon>
        <taxon>Coelurosauria</taxon>
        <taxon>Aves</taxon>
        <taxon>Neognathae</taxon>
        <taxon>Neoaves</taxon>
        <taxon>Columbimorphae</taxon>
        <taxon>Columbiformes</taxon>
        <taxon>Columbidae</taxon>
        <taxon>Columba</taxon>
    </lineage>
</organism>
<dbReference type="SUPFAM" id="SSF51283">
    <property type="entry name" value="dUTPase-like"/>
    <property type="match status" value="1"/>
</dbReference>
<evidence type="ECO:0000256" key="8">
    <source>
        <dbReference type="ARBA" id="ARBA00022801"/>
    </source>
</evidence>
<dbReference type="GO" id="GO:0004523">
    <property type="term" value="F:RNA-DNA hybrid ribonuclease activity"/>
    <property type="evidence" value="ECO:0007669"/>
    <property type="project" value="InterPro"/>
</dbReference>
<dbReference type="Pfam" id="PF00077">
    <property type="entry name" value="RVP"/>
    <property type="match status" value="1"/>
</dbReference>
<dbReference type="InterPro" id="IPR043502">
    <property type="entry name" value="DNA/RNA_pol_sf"/>
</dbReference>
<sequence>MKGLTIIPGLIDADYKGIVQIMVQTLFPPIFIPKGSQIAQLIPLPQLTKDMTPALSSERGGGGFGSTGPAVMLTMSMSRRPTASVRMESRGQSILLTMLLDTGADLTIVDEGAWPQDWPTKPMDGGVEGVGGHSSVRQSIERILFIIDGRKANTFVTGFSLTVTAKWAFPIPLKWTSDDPVWIEQWPLKMESLAAAHQLVQEQFDQGHLQLSTSPWNTPIFVIKKKSGKFRLLHDLRAVNAQMQPMGALQPGLPNPAMLPEHWKLLIVDLKDCFFTISLHHLDTQRFAFTLPAINREAPAQRFEWTVLPQGMKNSPTLCQLFVDNALRPIRDAWPTAMVYHYMDDILIAQEQDFTEQQLQFLHCQLYKEGLVIAKEKIQRQEPWLYLGWKITDSQIRPQKPHITTDIRTLHDVQKLMGDLQWLRPVVGITNTQLEVLRPLLRGTDPSTPVDLSMEQKQMIQNLAHLITLGFTRRRDPAIPVDFSVFQTDGHLIGALTQHKEKKGEREEFGILEWVFPKLQPRKSIQQKVETLADLIKRGRKRVIQITGQELQTIYVPMKKEAIEWYLQNSEELCECLFSSATTISLSPVKAAIVQFIGHNEWMQKPLRSKSPLEDAQTVFTDAGKRSRRAAVTWIACGEWSPHLLEAVPGDSLQTLELAAVVWAMGKWREETINIVTDSLYVAGVLHRIEDSQIKDVKQLRLGELFRQLRTLIQGRTKPYAVIHIRSHMWDCGLGEGNARADRLVACSAPVSDFAKARESHSVFHQNAKGLHSQFKITVEEAKGIVRTCPQCSHHGSGLGVGVNPRGLGPNEIWQMDVTHVPSMGRLKYVHITVDTCSHFVWATPQAGEKASHVIRHLTACFAVMGVPAQIKTDNGPAYCSEKMRKFCQLWGVQHVTGIPHSPTGQAIVERMNQTLKQYLQKFQDITDSQERVMKTLFVLNYLCIFGSDEEPPVKVHSGLSKKVTVQMKVFYRDPETGQWKGPAEVQYIGRGYMCVLTPTGPRWVPAKWTRPALKD</sequence>
<evidence type="ECO:0000313" key="22">
    <source>
        <dbReference type="EMBL" id="PKK33602.1"/>
    </source>
</evidence>
<dbReference type="Pfam" id="PF00552">
    <property type="entry name" value="IN_DBD_C"/>
    <property type="match status" value="1"/>
</dbReference>
<dbReference type="PROSITE" id="PS50878">
    <property type="entry name" value="RT_POL"/>
    <property type="match status" value="1"/>
</dbReference>
<dbReference type="InterPro" id="IPR021109">
    <property type="entry name" value="Peptidase_aspartic_dom_sf"/>
</dbReference>
<feature type="domain" description="RNase H type-1" evidence="19">
    <location>
        <begin position="613"/>
        <end position="750"/>
    </location>
</feature>
<reference evidence="22 23" key="1">
    <citation type="journal article" date="2013" name="Science">
        <title>Genomic diversity and evolution of the head crest in the rock pigeon.</title>
        <authorList>
            <person name="Shapiro M.D."/>
            <person name="Kronenberg Z."/>
            <person name="Li C."/>
            <person name="Domyan E.T."/>
            <person name="Pan H."/>
            <person name="Campbell M."/>
            <person name="Tan H."/>
            <person name="Huff C.D."/>
            <person name="Hu H."/>
            <person name="Vickrey A.I."/>
            <person name="Nielsen S.C."/>
            <person name="Stringham S.A."/>
            <person name="Hu H."/>
            <person name="Willerslev E."/>
            <person name="Gilbert M.T."/>
            <person name="Yandell M."/>
            <person name="Zhang G."/>
            <person name="Wang J."/>
        </authorList>
    </citation>
    <scope>NUCLEOTIDE SEQUENCE [LARGE SCALE GENOMIC DNA]</scope>
    <source>
        <tissue evidence="22">Blood</tissue>
    </source>
</reference>
<dbReference type="EMBL" id="AKCR02000002">
    <property type="protein sequence ID" value="PKK33602.1"/>
    <property type="molecule type" value="Genomic_DNA"/>
</dbReference>
<keyword evidence="4" id="KW-0540">Nuclease</keyword>
<dbReference type="AlphaFoldDB" id="A0A2I0MV96"/>
<dbReference type="SUPFAM" id="SSF56672">
    <property type="entry name" value="DNA/RNA polymerases"/>
    <property type="match status" value="1"/>
</dbReference>
<evidence type="ECO:0000259" key="20">
    <source>
        <dbReference type="PROSITE" id="PS50994"/>
    </source>
</evidence>
<dbReference type="SUPFAM" id="SSF50630">
    <property type="entry name" value="Acid proteases"/>
    <property type="match status" value="1"/>
</dbReference>
<comment type="caution">
    <text evidence="22">The sequence shown here is derived from an EMBL/GenBank/DDBJ whole genome shotgun (WGS) entry which is preliminary data.</text>
</comment>
<dbReference type="InterPro" id="IPR010661">
    <property type="entry name" value="RVT_thumb"/>
</dbReference>
<dbReference type="PROSITE" id="PS50994">
    <property type="entry name" value="INTEGRASE"/>
    <property type="match status" value="1"/>
</dbReference>
<dbReference type="InterPro" id="IPR036397">
    <property type="entry name" value="RNaseH_sf"/>
</dbReference>
<dbReference type="Gene3D" id="1.10.10.200">
    <property type="match status" value="1"/>
</dbReference>
<dbReference type="PANTHER" id="PTHR41694">
    <property type="entry name" value="ENDOGENOUS RETROVIRUS GROUP K MEMBER POL PROTEIN"/>
    <property type="match status" value="1"/>
</dbReference>
<dbReference type="InterPro" id="IPR001037">
    <property type="entry name" value="Integrase_C_retrovir"/>
</dbReference>
<dbReference type="SUPFAM" id="SSF46919">
    <property type="entry name" value="N-terminal Zn binding domain of HIV integrase"/>
    <property type="match status" value="1"/>
</dbReference>
<dbReference type="InterPro" id="IPR029054">
    <property type="entry name" value="dUTPase-like"/>
</dbReference>
<feature type="DNA-binding region" description="Integrase-type" evidence="15">
    <location>
        <begin position="968"/>
        <end position="1015"/>
    </location>
</feature>
<evidence type="ECO:0000259" key="17">
    <source>
        <dbReference type="PROSITE" id="PS50876"/>
    </source>
</evidence>
<dbReference type="GO" id="GO:0006508">
    <property type="term" value="P:proteolysis"/>
    <property type="evidence" value="ECO:0007669"/>
    <property type="project" value="InterPro"/>
</dbReference>
<keyword evidence="12" id="KW-0238">DNA-binding</keyword>
<evidence type="ECO:0000256" key="11">
    <source>
        <dbReference type="ARBA" id="ARBA00022918"/>
    </source>
</evidence>
<dbReference type="Gene3D" id="3.30.420.10">
    <property type="entry name" value="Ribonuclease H-like superfamily/Ribonuclease H"/>
    <property type="match status" value="2"/>
</dbReference>
<proteinExistence type="inferred from homology"/>
<dbReference type="PROSITE" id="PS50879">
    <property type="entry name" value="RNASE_H_1"/>
    <property type="match status" value="1"/>
</dbReference>
<dbReference type="InterPro" id="IPR043128">
    <property type="entry name" value="Rev_trsase/Diguanyl_cyclase"/>
</dbReference>
<dbReference type="InterPro" id="IPR001969">
    <property type="entry name" value="Aspartic_peptidase_AS"/>
</dbReference>
<keyword evidence="9" id="KW-0862">Zinc</keyword>
<dbReference type="InterPro" id="IPR001584">
    <property type="entry name" value="Integrase_cat-core"/>
</dbReference>
<dbReference type="PROSITE" id="PS00141">
    <property type="entry name" value="ASP_PROTEASE"/>
    <property type="match status" value="1"/>
</dbReference>
<dbReference type="Gene3D" id="2.30.30.10">
    <property type="entry name" value="Integrase, C-terminal domain superfamily, retroviral"/>
    <property type="match status" value="1"/>
</dbReference>
<dbReference type="GO" id="GO:0008270">
    <property type="term" value="F:zinc ion binding"/>
    <property type="evidence" value="ECO:0007669"/>
    <property type="project" value="UniProtKB-KW"/>
</dbReference>
<dbReference type="InterPro" id="IPR001995">
    <property type="entry name" value="Peptidase_A2_cat"/>
</dbReference>
<keyword evidence="5" id="KW-0479">Metal-binding</keyword>
<evidence type="ECO:0000256" key="3">
    <source>
        <dbReference type="ARBA" id="ARBA00022695"/>
    </source>
</evidence>